<dbReference type="InterPro" id="IPR011990">
    <property type="entry name" value="TPR-like_helical_dom_sf"/>
</dbReference>
<gene>
    <name evidence="2" type="ORF">GCM10022402_11390</name>
</gene>
<dbReference type="SUPFAM" id="SSF48452">
    <property type="entry name" value="TPR-like"/>
    <property type="match status" value="1"/>
</dbReference>
<evidence type="ECO:0000313" key="3">
    <source>
        <dbReference type="Proteomes" id="UP001500908"/>
    </source>
</evidence>
<dbReference type="Proteomes" id="UP001500908">
    <property type="component" value="Unassembled WGS sequence"/>
</dbReference>
<evidence type="ECO:0000256" key="1">
    <source>
        <dbReference type="SAM" id="MobiDB-lite"/>
    </source>
</evidence>
<sequence>MEQPQRKAARHPKNVTAKRDLLSSPHDRPPLISLSIGITARRQGRYPLAQRACHDARERYRARYGPEDVGTLVSRGELALVLADLGRPAAAEEELRAVTKTARRALGDAHPATMALRDSLTPVQHHTGRIPETEAL</sequence>
<dbReference type="RefSeq" id="WP_344968051.1">
    <property type="nucleotide sequence ID" value="NZ_BAABDD010000004.1"/>
</dbReference>
<protein>
    <recommendedName>
        <fullName evidence="4">Tetratricopeptide repeat-containing protein</fullName>
    </recommendedName>
</protein>
<feature type="compositionally biased region" description="Basic and acidic residues" evidence="1">
    <location>
        <begin position="17"/>
        <end position="29"/>
    </location>
</feature>
<feature type="region of interest" description="Disordered" evidence="1">
    <location>
        <begin position="1"/>
        <end position="29"/>
    </location>
</feature>
<proteinExistence type="predicted"/>
<comment type="caution">
    <text evidence="2">The sequence shown here is derived from an EMBL/GenBank/DDBJ whole genome shotgun (WGS) entry which is preliminary data.</text>
</comment>
<dbReference type="Pfam" id="PF13424">
    <property type="entry name" value="TPR_12"/>
    <property type="match status" value="1"/>
</dbReference>
<organism evidence="2 3">
    <name type="scientific">Salinactinospora qingdaonensis</name>
    <dbReference type="NCBI Taxonomy" id="702744"/>
    <lineage>
        <taxon>Bacteria</taxon>
        <taxon>Bacillati</taxon>
        <taxon>Actinomycetota</taxon>
        <taxon>Actinomycetes</taxon>
        <taxon>Streptosporangiales</taxon>
        <taxon>Nocardiopsidaceae</taxon>
        <taxon>Salinactinospora</taxon>
    </lineage>
</organism>
<name>A0ABP7F6H4_9ACTN</name>
<dbReference type="EMBL" id="BAABDD010000004">
    <property type="protein sequence ID" value="GAA3732550.1"/>
    <property type="molecule type" value="Genomic_DNA"/>
</dbReference>
<evidence type="ECO:0000313" key="2">
    <source>
        <dbReference type="EMBL" id="GAA3732550.1"/>
    </source>
</evidence>
<reference evidence="3" key="1">
    <citation type="journal article" date="2019" name="Int. J. Syst. Evol. Microbiol.">
        <title>The Global Catalogue of Microorganisms (GCM) 10K type strain sequencing project: providing services to taxonomists for standard genome sequencing and annotation.</title>
        <authorList>
            <consortium name="The Broad Institute Genomics Platform"/>
            <consortium name="The Broad Institute Genome Sequencing Center for Infectious Disease"/>
            <person name="Wu L."/>
            <person name="Ma J."/>
        </authorList>
    </citation>
    <scope>NUCLEOTIDE SEQUENCE [LARGE SCALE GENOMIC DNA]</scope>
    <source>
        <strain evidence="3">JCM 17137</strain>
    </source>
</reference>
<evidence type="ECO:0008006" key="4">
    <source>
        <dbReference type="Google" id="ProtNLM"/>
    </source>
</evidence>
<dbReference type="Gene3D" id="1.25.40.10">
    <property type="entry name" value="Tetratricopeptide repeat domain"/>
    <property type="match status" value="1"/>
</dbReference>
<keyword evidence="3" id="KW-1185">Reference proteome</keyword>
<accession>A0ABP7F6H4</accession>